<organism evidence="4 5">
    <name type="scientific">Umbelopsis vinacea</name>
    <dbReference type="NCBI Taxonomy" id="44442"/>
    <lineage>
        <taxon>Eukaryota</taxon>
        <taxon>Fungi</taxon>
        <taxon>Fungi incertae sedis</taxon>
        <taxon>Mucoromycota</taxon>
        <taxon>Mucoromycotina</taxon>
        <taxon>Umbelopsidomycetes</taxon>
        <taxon>Umbelopsidales</taxon>
        <taxon>Umbelopsidaceae</taxon>
        <taxon>Umbelopsis</taxon>
    </lineage>
</organism>
<feature type="coiled-coil region" evidence="1">
    <location>
        <begin position="528"/>
        <end position="565"/>
    </location>
</feature>
<reference evidence="4" key="1">
    <citation type="submission" date="2020-12" db="EMBL/GenBank/DDBJ databases">
        <title>Metabolic potential, ecology and presence of endohyphal bacteria is reflected in genomic diversity of Mucoromycotina.</title>
        <authorList>
            <person name="Muszewska A."/>
            <person name="Okrasinska A."/>
            <person name="Steczkiewicz K."/>
            <person name="Drgas O."/>
            <person name="Orlowska M."/>
            <person name="Perlinska-Lenart U."/>
            <person name="Aleksandrzak-Piekarczyk T."/>
            <person name="Szatraj K."/>
            <person name="Zielenkiewicz U."/>
            <person name="Pilsyk S."/>
            <person name="Malc E."/>
            <person name="Mieczkowski P."/>
            <person name="Kruszewska J.S."/>
            <person name="Biernat P."/>
            <person name="Pawlowska J."/>
        </authorList>
    </citation>
    <scope>NUCLEOTIDE SEQUENCE</scope>
    <source>
        <strain evidence="4">WA0000051536</strain>
    </source>
</reference>
<proteinExistence type="predicted"/>
<feature type="domain" description="CID" evidence="3">
    <location>
        <begin position="13"/>
        <end position="148"/>
    </location>
</feature>
<dbReference type="GO" id="GO:0031124">
    <property type="term" value="P:mRNA 3'-end processing"/>
    <property type="evidence" value="ECO:0007669"/>
    <property type="project" value="InterPro"/>
</dbReference>
<keyword evidence="5" id="KW-1185">Reference proteome</keyword>
<dbReference type="InterPro" id="IPR008942">
    <property type="entry name" value="ENTH_VHS"/>
</dbReference>
<dbReference type="SUPFAM" id="SSF48464">
    <property type="entry name" value="ENTH/VHS domain"/>
    <property type="match status" value="1"/>
</dbReference>
<dbReference type="InterPro" id="IPR045154">
    <property type="entry name" value="PCF11-like"/>
</dbReference>
<sequence length="565" mass="62366">MQASPPALQNIPDLDALRLEYKRILQDLTFNCKPIITNLTILAQENKQGATLIVREIEQKIRANASNQKLPVIYLVDSICKNVGEPYIQLFARNIASLFLESYTRAEVSTRRSFERLLQTWKNGMPDGRPVFSRSVLEPVERSVRYLQQQSPQQHQQPPPQQSPNIMRDPRQRYSASPSQSQYPSSGMSPSQQQPPSTAPQPDVMSTLQSILSPANGNSGGDPTTQILVQLQSLLPTLPPAQAAPIQQYLAQILPPGAAPSALTQVGSPSPRMGHAVKPLHEKPSMGSPVTMDRSTPPIGTPPPASSSSSGSNMNALDLMKNLTSLGLLGGVSSGKPASEQKKDFASGNMTVALFGPFRLESKDIQTVRKGAVEFLYSALPLKCKQCGYRYPDTEEGKKKMDAHLDFHFRQNRRSKERAKRGLSRSWFVTESEWVNGVDIETSSQHPPIFADEQAHNGTGGGGGQQKHKKVEELDADSHMVVVPADSQGRPCPICGEQFITIWNDGEEEWMYKNAVNINGTIYHATCHADASHNMEVEELEADQIEKKRKAVDDLEQDSKMLKTE</sequence>
<evidence type="ECO:0000259" key="3">
    <source>
        <dbReference type="PROSITE" id="PS51391"/>
    </source>
</evidence>
<dbReference type="GO" id="GO:0003729">
    <property type="term" value="F:mRNA binding"/>
    <property type="evidence" value="ECO:0007669"/>
    <property type="project" value="InterPro"/>
</dbReference>
<dbReference type="Proteomes" id="UP000612746">
    <property type="component" value="Unassembled WGS sequence"/>
</dbReference>
<dbReference type="Pfam" id="PF23228">
    <property type="entry name" value="zf_PCFS4"/>
    <property type="match status" value="1"/>
</dbReference>
<dbReference type="GO" id="GO:0005849">
    <property type="term" value="C:mRNA cleavage factor complex"/>
    <property type="evidence" value="ECO:0007669"/>
    <property type="project" value="TreeGrafter"/>
</dbReference>
<dbReference type="InterPro" id="IPR057242">
    <property type="entry name" value="PCFS4-like"/>
</dbReference>
<evidence type="ECO:0000256" key="2">
    <source>
        <dbReference type="SAM" id="MobiDB-lite"/>
    </source>
</evidence>
<dbReference type="InterPro" id="IPR006569">
    <property type="entry name" value="CID_dom"/>
</dbReference>
<evidence type="ECO:0000313" key="5">
    <source>
        <dbReference type="Proteomes" id="UP000612746"/>
    </source>
</evidence>
<dbReference type="OrthoDB" id="2129491at2759"/>
<feature type="region of interest" description="Disordered" evidence="2">
    <location>
        <begin position="281"/>
        <end position="315"/>
    </location>
</feature>
<dbReference type="PROSITE" id="PS51391">
    <property type="entry name" value="CID"/>
    <property type="match status" value="1"/>
</dbReference>
<dbReference type="EMBL" id="JAEPRA010000010">
    <property type="protein sequence ID" value="KAG2179477.1"/>
    <property type="molecule type" value="Genomic_DNA"/>
</dbReference>
<feature type="region of interest" description="Disordered" evidence="2">
    <location>
        <begin position="146"/>
        <end position="204"/>
    </location>
</feature>
<dbReference type="Gene3D" id="1.25.40.90">
    <property type="match status" value="1"/>
</dbReference>
<comment type="caution">
    <text evidence="4">The sequence shown here is derived from an EMBL/GenBank/DDBJ whole genome shotgun (WGS) entry which is preliminary data.</text>
</comment>
<dbReference type="GO" id="GO:0005737">
    <property type="term" value="C:cytoplasm"/>
    <property type="evidence" value="ECO:0007669"/>
    <property type="project" value="TreeGrafter"/>
</dbReference>
<dbReference type="PANTHER" id="PTHR15921:SF3">
    <property type="entry name" value="PRE-MRNA CLEAVAGE COMPLEX 2 PROTEIN PCF11"/>
    <property type="match status" value="1"/>
</dbReference>
<keyword evidence="1" id="KW-0175">Coiled coil</keyword>
<dbReference type="InterPro" id="IPR047415">
    <property type="entry name" value="Pcf11_CID"/>
</dbReference>
<accession>A0A8H7PSJ2</accession>
<dbReference type="SMART" id="SM00582">
    <property type="entry name" value="RPR"/>
    <property type="match status" value="1"/>
</dbReference>
<dbReference type="GO" id="GO:0006369">
    <property type="term" value="P:termination of RNA polymerase II transcription"/>
    <property type="evidence" value="ECO:0007669"/>
    <property type="project" value="InterPro"/>
</dbReference>
<gene>
    <name evidence="4" type="ORF">INT44_006323</name>
</gene>
<evidence type="ECO:0000313" key="4">
    <source>
        <dbReference type="EMBL" id="KAG2179477.1"/>
    </source>
</evidence>
<dbReference type="Pfam" id="PF04818">
    <property type="entry name" value="CID"/>
    <property type="match status" value="1"/>
</dbReference>
<feature type="compositionally biased region" description="Low complexity" evidence="2">
    <location>
        <begin position="173"/>
        <end position="202"/>
    </location>
</feature>
<name>A0A8H7PSJ2_9FUNG</name>
<dbReference type="CDD" id="cd16982">
    <property type="entry name" value="CID_Pcf11"/>
    <property type="match status" value="1"/>
</dbReference>
<feature type="region of interest" description="Disordered" evidence="2">
    <location>
        <begin position="450"/>
        <end position="470"/>
    </location>
</feature>
<dbReference type="PANTHER" id="PTHR15921">
    <property type="entry name" value="PRE-MRNA CLEAVAGE COMPLEX II"/>
    <property type="match status" value="1"/>
</dbReference>
<protein>
    <recommendedName>
        <fullName evidence="3">CID domain-containing protein</fullName>
    </recommendedName>
</protein>
<dbReference type="FunFam" id="1.25.40.90:FF:000016">
    <property type="entry name" value="mRNA cleavage factor complex component Pcf11"/>
    <property type="match status" value="1"/>
</dbReference>
<dbReference type="AlphaFoldDB" id="A0A8H7PSJ2"/>
<evidence type="ECO:0000256" key="1">
    <source>
        <dbReference type="SAM" id="Coils"/>
    </source>
</evidence>
<dbReference type="GO" id="GO:0000993">
    <property type="term" value="F:RNA polymerase II complex binding"/>
    <property type="evidence" value="ECO:0007669"/>
    <property type="project" value="InterPro"/>
</dbReference>